<dbReference type="AlphaFoldDB" id="A0A3M7QFP7"/>
<reference evidence="1 2" key="1">
    <citation type="journal article" date="2018" name="Sci. Rep.">
        <title>Genomic signatures of local adaptation to the degree of environmental predictability in rotifers.</title>
        <authorList>
            <person name="Franch-Gras L."/>
            <person name="Hahn C."/>
            <person name="Garcia-Roger E.M."/>
            <person name="Carmona M.J."/>
            <person name="Serra M."/>
            <person name="Gomez A."/>
        </authorList>
    </citation>
    <scope>NUCLEOTIDE SEQUENCE [LARGE SCALE GENOMIC DNA]</scope>
    <source>
        <strain evidence="1">HYR1</strain>
    </source>
</reference>
<dbReference type="Proteomes" id="UP000276133">
    <property type="component" value="Unassembled WGS sequence"/>
</dbReference>
<keyword evidence="2" id="KW-1185">Reference proteome</keyword>
<name>A0A3M7QFP7_BRAPC</name>
<proteinExistence type="predicted"/>
<protein>
    <submittedName>
        <fullName evidence="1">Uncharacterized protein</fullName>
    </submittedName>
</protein>
<comment type="caution">
    <text evidence="1">The sequence shown here is derived from an EMBL/GenBank/DDBJ whole genome shotgun (WGS) entry which is preliminary data.</text>
</comment>
<evidence type="ECO:0000313" key="1">
    <source>
        <dbReference type="EMBL" id="RNA09994.1"/>
    </source>
</evidence>
<sequence>MKIDNSNCKKLWKVTLSTKREIYDQPSLSMGLSQIILIFLIDCTCSQTFDPKTVNQQASAHAMKTD</sequence>
<organism evidence="1 2">
    <name type="scientific">Brachionus plicatilis</name>
    <name type="common">Marine rotifer</name>
    <name type="synonym">Brachionus muelleri</name>
    <dbReference type="NCBI Taxonomy" id="10195"/>
    <lineage>
        <taxon>Eukaryota</taxon>
        <taxon>Metazoa</taxon>
        <taxon>Spiralia</taxon>
        <taxon>Gnathifera</taxon>
        <taxon>Rotifera</taxon>
        <taxon>Eurotatoria</taxon>
        <taxon>Monogononta</taxon>
        <taxon>Pseudotrocha</taxon>
        <taxon>Ploima</taxon>
        <taxon>Brachionidae</taxon>
        <taxon>Brachionus</taxon>
    </lineage>
</organism>
<accession>A0A3M7QFP7</accession>
<evidence type="ECO:0000313" key="2">
    <source>
        <dbReference type="Proteomes" id="UP000276133"/>
    </source>
</evidence>
<dbReference type="EMBL" id="REGN01006322">
    <property type="protein sequence ID" value="RNA09994.1"/>
    <property type="molecule type" value="Genomic_DNA"/>
</dbReference>
<gene>
    <name evidence="1" type="ORF">BpHYR1_049894</name>
</gene>